<evidence type="ECO:0000313" key="9">
    <source>
        <dbReference type="Proteomes" id="UP001165667"/>
    </source>
</evidence>
<comment type="subcellular location">
    <subcellularLocation>
        <location evidence="2">Secreted</location>
    </subcellularLocation>
</comment>
<dbReference type="Pfam" id="PF13091">
    <property type="entry name" value="PLDc_2"/>
    <property type="match status" value="2"/>
</dbReference>
<organism evidence="8 9">
    <name type="scientific">Lichenifustis flavocetrariae</name>
    <dbReference type="NCBI Taxonomy" id="2949735"/>
    <lineage>
        <taxon>Bacteria</taxon>
        <taxon>Pseudomonadati</taxon>
        <taxon>Pseudomonadota</taxon>
        <taxon>Alphaproteobacteria</taxon>
        <taxon>Hyphomicrobiales</taxon>
        <taxon>Lichenihabitantaceae</taxon>
        <taxon>Lichenifustis</taxon>
    </lineage>
</organism>
<protein>
    <recommendedName>
        <fullName evidence="3">Phospholipase D</fullName>
    </recommendedName>
    <alternativeName>
        <fullName evidence="5">Choline phosphatase</fullName>
    </alternativeName>
</protein>
<dbReference type="Gene3D" id="3.30.870.10">
    <property type="entry name" value="Endonuclease Chain A"/>
    <property type="match status" value="2"/>
</dbReference>
<evidence type="ECO:0000256" key="6">
    <source>
        <dbReference type="SAM" id="Phobius"/>
    </source>
</evidence>
<feature type="domain" description="PLD phosphodiesterase" evidence="7">
    <location>
        <begin position="215"/>
        <end position="242"/>
    </location>
</feature>
<keyword evidence="4" id="KW-0964">Secreted</keyword>
<dbReference type="AlphaFoldDB" id="A0AA41Z5Q9"/>
<dbReference type="PROSITE" id="PS50035">
    <property type="entry name" value="PLD"/>
    <property type="match status" value="2"/>
</dbReference>
<dbReference type="SUPFAM" id="SSF56024">
    <property type="entry name" value="Phospholipase D/nuclease"/>
    <property type="match status" value="2"/>
</dbReference>
<dbReference type="GO" id="GO:0032049">
    <property type="term" value="P:cardiolipin biosynthetic process"/>
    <property type="evidence" value="ECO:0007669"/>
    <property type="project" value="UniProtKB-ARBA"/>
</dbReference>
<feature type="transmembrane region" description="Helical" evidence="6">
    <location>
        <begin position="43"/>
        <end position="65"/>
    </location>
</feature>
<keyword evidence="6" id="KW-0812">Transmembrane</keyword>
<reference evidence="8" key="1">
    <citation type="submission" date="2022-05" db="EMBL/GenBank/DDBJ databases">
        <authorList>
            <person name="Pankratov T."/>
        </authorList>
    </citation>
    <scope>NUCLEOTIDE SEQUENCE</scope>
    <source>
        <strain evidence="8">BP6-180914</strain>
    </source>
</reference>
<dbReference type="Proteomes" id="UP001165667">
    <property type="component" value="Unassembled WGS sequence"/>
</dbReference>
<dbReference type="InterPro" id="IPR001736">
    <property type="entry name" value="PLipase_D/transphosphatidylase"/>
</dbReference>
<evidence type="ECO:0000256" key="4">
    <source>
        <dbReference type="ARBA" id="ARBA00022525"/>
    </source>
</evidence>
<dbReference type="CDD" id="cd09163">
    <property type="entry name" value="PLDc_CLS_unchar2_2"/>
    <property type="match status" value="1"/>
</dbReference>
<dbReference type="EMBL" id="JAMOIM010000011">
    <property type="protein sequence ID" value="MCW6509777.1"/>
    <property type="molecule type" value="Genomic_DNA"/>
</dbReference>
<keyword evidence="6" id="KW-0472">Membrane</keyword>
<dbReference type="CDD" id="cd09157">
    <property type="entry name" value="PLDc_CLS_unchar2_1"/>
    <property type="match status" value="1"/>
</dbReference>
<comment type="caution">
    <text evidence="8">The sequence shown here is derived from an EMBL/GenBank/DDBJ whole genome shotgun (WGS) entry which is preliminary data.</text>
</comment>
<keyword evidence="9" id="KW-1185">Reference proteome</keyword>
<dbReference type="GO" id="GO:0005576">
    <property type="term" value="C:extracellular region"/>
    <property type="evidence" value="ECO:0007669"/>
    <property type="project" value="UniProtKB-SubCell"/>
</dbReference>
<evidence type="ECO:0000256" key="3">
    <source>
        <dbReference type="ARBA" id="ARBA00018392"/>
    </source>
</evidence>
<evidence type="ECO:0000256" key="5">
    <source>
        <dbReference type="ARBA" id="ARBA00029594"/>
    </source>
</evidence>
<dbReference type="GO" id="GO:0016020">
    <property type="term" value="C:membrane"/>
    <property type="evidence" value="ECO:0007669"/>
    <property type="project" value="TreeGrafter"/>
</dbReference>
<name>A0AA41Z5Q9_9HYPH</name>
<accession>A0AA41Z5Q9</accession>
<dbReference type="PANTHER" id="PTHR21248">
    <property type="entry name" value="CARDIOLIPIN SYNTHASE"/>
    <property type="match status" value="1"/>
</dbReference>
<keyword evidence="6" id="KW-1133">Transmembrane helix</keyword>
<dbReference type="GO" id="GO:0008808">
    <property type="term" value="F:cardiolipin synthase activity"/>
    <property type="evidence" value="ECO:0007669"/>
    <property type="project" value="TreeGrafter"/>
</dbReference>
<dbReference type="PANTHER" id="PTHR21248:SF22">
    <property type="entry name" value="PHOSPHOLIPASE D"/>
    <property type="match status" value="1"/>
</dbReference>
<gene>
    <name evidence="8" type="ORF">M8523_17305</name>
</gene>
<comment type="function">
    <text evidence="1">Could be a virulence factor.</text>
</comment>
<feature type="domain" description="PLD phosphodiesterase" evidence="7">
    <location>
        <begin position="393"/>
        <end position="420"/>
    </location>
</feature>
<feature type="transmembrane region" description="Helical" evidence="6">
    <location>
        <begin position="14"/>
        <end position="36"/>
    </location>
</feature>
<dbReference type="SMART" id="SM00155">
    <property type="entry name" value="PLDc"/>
    <property type="match status" value="2"/>
</dbReference>
<sequence length="478" mass="53792">MTDWEWLLAGMDRVWAPVATPLGLLLALLVTGHALLNKRDVAACIGWMGLAWVAPVWGALFYFMFGINRVARRARQVRPPRPPRHNVIRLPDYDFTDHLAPLDQAVRRITNRPAEDDNTVDVLCNGDIAYPAMLDAIAAARTSIALSTYIMRDDPVGRRFVAALAEARQRGVEVRILLDGIGSGYFPAISRILRRAALRAALFMHSALPWRMPFLNLRNHKKLLLVDGTVGFTGGMNISAECLLAERPRHPVADTHFRLQGPVVSQLMDAFVRDWSFTTGEELAGQTWFPEPSLAEGDRSVARVIASGPDQDFEKIEMVLLEAIGCANQSIRIMTPYFLPDEQLVTALSLAALRGIDVEIVVPRRSNHRVVDYAMRAHIGPLLDHGVRFWYGRTPFNHSKLMVVDRRWCLIGSANWDMRSLRLNFELNVEVYSRAMADTLEGLMHAQQEDRLRAAELARRNVAARLRDAGLRLLLPYI</sequence>
<proteinExistence type="predicted"/>
<evidence type="ECO:0000256" key="1">
    <source>
        <dbReference type="ARBA" id="ARBA00003145"/>
    </source>
</evidence>
<evidence type="ECO:0000259" key="7">
    <source>
        <dbReference type="PROSITE" id="PS50035"/>
    </source>
</evidence>
<evidence type="ECO:0000256" key="2">
    <source>
        <dbReference type="ARBA" id="ARBA00004613"/>
    </source>
</evidence>
<dbReference type="InterPro" id="IPR025202">
    <property type="entry name" value="PLD-like_dom"/>
</dbReference>
<evidence type="ECO:0000313" key="8">
    <source>
        <dbReference type="EMBL" id="MCW6509777.1"/>
    </source>
</evidence>